<evidence type="ECO:0000256" key="1">
    <source>
        <dbReference type="SAM" id="SignalP"/>
    </source>
</evidence>
<gene>
    <name evidence="2" type="ORF">OC846_005737</name>
</gene>
<sequence>MARSLLFALVAACVGGASAITTISGLPGTFTTSAYCYTVSGTSSVPTPLPTTLRHNTTTLYKTRTSTTYVTPPIVVVTTTDPYTFTEIPYYINASSTSTVMQLAYTTTSIYYASAMYTNTIAHFNPIASNTYGAIPTTRYASPEGEYPIGYRRAVKRTTTPTQVPTKWAKSVVCTDKVTFYGSKTVTSSLLGSTSTRTVYQHVTVPTSTVAGTTVTQYSSTSTMTYGFGSHPECRGTSNLLSGVVYPTSGGQFYSFGDFTLRDIEGYFHYNTHQGFWEVTDAHITSAPQCCDYCLSAGNCYVSAWTEGKPANGSTPAQAGVCRVSLDLHYSKYPLSCYAEGPFQVAYNAPASGSGTPQPTPTIVLSNGRCGHYSL</sequence>
<protein>
    <recommendedName>
        <fullName evidence="4">Apple domain-containing protein</fullName>
    </recommendedName>
</protein>
<dbReference type="EMBL" id="JAPDMZ010000238">
    <property type="protein sequence ID" value="KAK0545283.1"/>
    <property type="molecule type" value="Genomic_DNA"/>
</dbReference>
<keyword evidence="1" id="KW-0732">Signal</keyword>
<organism evidence="2 3">
    <name type="scientific">Tilletia horrida</name>
    <dbReference type="NCBI Taxonomy" id="155126"/>
    <lineage>
        <taxon>Eukaryota</taxon>
        <taxon>Fungi</taxon>
        <taxon>Dikarya</taxon>
        <taxon>Basidiomycota</taxon>
        <taxon>Ustilaginomycotina</taxon>
        <taxon>Exobasidiomycetes</taxon>
        <taxon>Tilletiales</taxon>
        <taxon>Tilletiaceae</taxon>
        <taxon>Tilletia</taxon>
    </lineage>
</organism>
<proteinExistence type="predicted"/>
<dbReference type="AlphaFoldDB" id="A0AAN6JVP8"/>
<evidence type="ECO:0000313" key="2">
    <source>
        <dbReference type="EMBL" id="KAK0545283.1"/>
    </source>
</evidence>
<accession>A0AAN6JVP8</accession>
<keyword evidence="3" id="KW-1185">Reference proteome</keyword>
<feature type="signal peptide" evidence="1">
    <location>
        <begin position="1"/>
        <end position="19"/>
    </location>
</feature>
<feature type="chain" id="PRO_5043026894" description="Apple domain-containing protein" evidence="1">
    <location>
        <begin position="20"/>
        <end position="375"/>
    </location>
</feature>
<dbReference type="Proteomes" id="UP001176517">
    <property type="component" value="Unassembled WGS sequence"/>
</dbReference>
<reference evidence="2" key="1">
    <citation type="journal article" date="2023" name="PhytoFront">
        <title>Draft Genome Resources of Seven Strains of Tilletia horrida, Causal Agent of Kernel Smut of Rice.</title>
        <authorList>
            <person name="Khanal S."/>
            <person name="Antony Babu S."/>
            <person name="Zhou X.G."/>
        </authorList>
    </citation>
    <scope>NUCLEOTIDE SEQUENCE</scope>
    <source>
        <strain evidence="2">TX6</strain>
    </source>
</reference>
<name>A0AAN6JVP8_9BASI</name>
<evidence type="ECO:0000313" key="3">
    <source>
        <dbReference type="Proteomes" id="UP001176517"/>
    </source>
</evidence>
<comment type="caution">
    <text evidence="2">The sequence shown here is derived from an EMBL/GenBank/DDBJ whole genome shotgun (WGS) entry which is preliminary data.</text>
</comment>
<evidence type="ECO:0008006" key="4">
    <source>
        <dbReference type="Google" id="ProtNLM"/>
    </source>
</evidence>